<evidence type="ECO:0000256" key="1">
    <source>
        <dbReference type="SAM" id="MobiDB-lite"/>
    </source>
</evidence>
<feature type="compositionally biased region" description="Low complexity" evidence="1">
    <location>
        <begin position="575"/>
        <end position="589"/>
    </location>
</feature>
<proteinExistence type="predicted"/>
<gene>
    <name evidence="2" type="ORF">PR048_003430</name>
</gene>
<comment type="caution">
    <text evidence="2">The sequence shown here is derived from an EMBL/GenBank/DDBJ whole genome shotgun (WGS) entry which is preliminary data.</text>
</comment>
<name>A0ABQ9IMY8_9NEOP</name>
<accession>A0ABQ9IMY8</accession>
<reference evidence="2 3" key="1">
    <citation type="submission" date="2023-02" db="EMBL/GenBank/DDBJ databases">
        <title>LHISI_Scaffold_Assembly.</title>
        <authorList>
            <person name="Stuart O.P."/>
            <person name="Cleave R."/>
            <person name="Magrath M.J.L."/>
            <person name="Mikheyev A.S."/>
        </authorList>
    </citation>
    <scope>NUCLEOTIDE SEQUENCE [LARGE SCALE GENOMIC DNA]</scope>
    <source>
        <strain evidence="2">Daus_M_001</strain>
        <tissue evidence="2">Leg muscle</tissue>
    </source>
</reference>
<keyword evidence="3" id="KW-1185">Reference proteome</keyword>
<sequence length="739" mass="82030">MCGSRVKRPSAGRVAPGFHAGVREIFPLLKQSWKRRSQAHRHSDHAARYFLALRPRFNTCITSPCELARRRQRGRQPSPHSQHMRVNAEIPHQARLHRRPDVSVRTETLRALRVGAMRHWACVIVSPVSSPRFLTLDAQLHPTLNVSLENMALGMNEAVFLIELRDAARRVLRLQSATSGMCFSSHRAMSCRWPPATQAALPSAVQQVSSQRNAKSEVTDQRQDMLKARDTRCLMPKCKVFLWLTSTLSSALQEMFKTSSICTNTCINPPLYGHPDALMNPWKIPDLFRNPPQYEDETLTGAMEPVLKVGQGVTFPARAALYLTPPRARTCFPLAQPTQARFRPASSELIAQRLGADQSSDYGKRFVREPTRAKRGEYRAAPERKGEGNGRSPREPADQRHISARFPHAEIRAVTPSGIELGSFWWELSMRLIALASPEVLWRYLVAWRRRRSLGVLFASALTFNVVKSFRKIKYGALEQPPKNHSCLRASQQPLQNSLANDSPSRKAWSRASPSNHADSLALAGEFRRQLTGPGAHLVRGAALSLPDLGFRVFEWLVSALESQLSARVASAATRGSSRPGRRGPSNSSRRGKCAKVVAHPFLLGWKTLPNLCGALSFCCGSSPRNSPGSCLRDQRGAPPLHFLDGGLQFVNVRELRTLVWRRVMSAKFSASSNSKVLFFYVGQVALEAQLGPVSGDLVTTPTGMTATFSQKGIAPDVVTAIGHHWDGTPSAWGRYKPL</sequence>
<evidence type="ECO:0000313" key="2">
    <source>
        <dbReference type="EMBL" id="KAJ8898070.1"/>
    </source>
</evidence>
<protein>
    <submittedName>
        <fullName evidence="2">Uncharacterized protein</fullName>
    </submittedName>
</protein>
<evidence type="ECO:0000313" key="3">
    <source>
        <dbReference type="Proteomes" id="UP001159363"/>
    </source>
</evidence>
<feature type="region of interest" description="Disordered" evidence="1">
    <location>
        <begin position="571"/>
        <end position="592"/>
    </location>
</feature>
<feature type="region of interest" description="Disordered" evidence="1">
    <location>
        <begin position="373"/>
        <end position="401"/>
    </location>
</feature>
<dbReference type="EMBL" id="JARBHB010000001">
    <property type="protein sequence ID" value="KAJ8898070.1"/>
    <property type="molecule type" value="Genomic_DNA"/>
</dbReference>
<dbReference type="Proteomes" id="UP001159363">
    <property type="component" value="Chromosome 1"/>
</dbReference>
<organism evidence="2 3">
    <name type="scientific">Dryococelus australis</name>
    <dbReference type="NCBI Taxonomy" id="614101"/>
    <lineage>
        <taxon>Eukaryota</taxon>
        <taxon>Metazoa</taxon>
        <taxon>Ecdysozoa</taxon>
        <taxon>Arthropoda</taxon>
        <taxon>Hexapoda</taxon>
        <taxon>Insecta</taxon>
        <taxon>Pterygota</taxon>
        <taxon>Neoptera</taxon>
        <taxon>Polyneoptera</taxon>
        <taxon>Phasmatodea</taxon>
        <taxon>Verophasmatodea</taxon>
        <taxon>Anareolatae</taxon>
        <taxon>Phasmatidae</taxon>
        <taxon>Eurycanthinae</taxon>
        <taxon>Dryococelus</taxon>
    </lineage>
</organism>